<keyword evidence="3" id="KW-0804">Transcription</keyword>
<proteinExistence type="predicted"/>
<dbReference type="EMBL" id="JZEX01000043">
    <property type="protein sequence ID" value="KKB13245.1"/>
    <property type="molecule type" value="Genomic_DNA"/>
</dbReference>
<dbReference type="Pfam" id="PF13377">
    <property type="entry name" value="Peripla_BP_3"/>
    <property type="match status" value="1"/>
</dbReference>
<dbReference type="SUPFAM" id="SSF53822">
    <property type="entry name" value="Periplasmic binding protein-like I"/>
    <property type="match status" value="1"/>
</dbReference>
<dbReference type="InterPro" id="IPR000843">
    <property type="entry name" value="HTH_LacI"/>
</dbReference>
<feature type="domain" description="HTH lacI-type" evidence="4">
    <location>
        <begin position="6"/>
        <end position="61"/>
    </location>
</feature>
<evidence type="ECO:0000259" key="4">
    <source>
        <dbReference type="PROSITE" id="PS50932"/>
    </source>
</evidence>
<dbReference type="PANTHER" id="PTHR30146:SF138">
    <property type="entry name" value="TRANSCRIPTIONAL REGULATORY PROTEIN"/>
    <property type="match status" value="1"/>
</dbReference>
<keyword evidence="2" id="KW-0238">DNA-binding</keyword>
<evidence type="ECO:0000313" key="6">
    <source>
        <dbReference type="Proteomes" id="UP000033632"/>
    </source>
</evidence>
<dbReference type="Pfam" id="PF00356">
    <property type="entry name" value="LacI"/>
    <property type="match status" value="1"/>
</dbReference>
<keyword evidence="1" id="KW-0805">Transcription regulation</keyword>
<protein>
    <submittedName>
        <fullName evidence="5">LacI family transcriptional regulator</fullName>
    </submittedName>
</protein>
<comment type="caution">
    <text evidence="5">The sequence shown here is derived from an EMBL/GenBank/DDBJ whole genome shotgun (WGS) entry which is preliminary data.</text>
</comment>
<dbReference type="Proteomes" id="UP000033632">
    <property type="component" value="Unassembled WGS sequence"/>
</dbReference>
<dbReference type="GO" id="GO:0003700">
    <property type="term" value="F:DNA-binding transcription factor activity"/>
    <property type="evidence" value="ECO:0007669"/>
    <property type="project" value="TreeGrafter"/>
</dbReference>
<evidence type="ECO:0000256" key="2">
    <source>
        <dbReference type="ARBA" id="ARBA00023125"/>
    </source>
</evidence>
<dbReference type="InterPro" id="IPR046335">
    <property type="entry name" value="LacI/GalR-like_sensor"/>
</dbReference>
<dbReference type="SMART" id="SM00354">
    <property type="entry name" value="HTH_LACI"/>
    <property type="match status" value="1"/>
</dbReference>
<reference evidence="5 6" key="1">
    <citation type="submission" date="2015-03" db="EMBL/GenBank/DDBJ databases">
        <authorList>
            <person name="Hassan Y.I."/>
            <person name="Lepp D."/>
            <person name="Li X.-Z."/>
            <person name="Zhou T."/>
        </authorList>
    </citation>
    <scope>NUCLEOTIDE SEQUENCE [LARGE SCALE GENOMIC DNA]</scope>
    <source>
        <strain evidence="5 6">BD-c194</strain>
    </source>
</reference>
<dbReference type="CDD" id="cd01392">
    <property type="entry name" value="HTH_LacI"/>
    <property type="match status" value="1"/>
</dbReference>
<organism evidence="5 6">
    <name type="scientific">Devosia geojensis</name>
    <dbReference type="NCBI Taxonomy" id="443610"/>
    <lineage>
        <taxon>Bacteria</taxon>
        <taxon>Pseudomonadati</taxon>
        <taxon>Pseudomonadota</taxon>
        <taxon>Alphaproteobacteria</taxon>
        <taxon>Hyphomicrobiales</taxon>
        <taxon>Devosiaceae</taxon>
        <taxon>Devosia</taxon>
    </lineage>
</organism>
<dbReference type="CDD" id="cd06279">
    <property type="entry name" value="PBP1_LacI-like"/>
    <property type="match status" value="1"/>
</dbReference>
<keyword evidence="6" id="KW-1185">Reference proteome</keyword>
<dbReference type="GO" id="GO:0000976">
    <property type="term" value="F:transcription cis-regulatory region binding"/>
    <property type="evidence" value="ECO:0007669"/>
    <property type="project" value="TreeGrafter"/>
</dbReference>
<dbReference type="SUPFAM" id="SSF47413">
    <property type="entry name" value="lambda repressor-like DNA-binding domains"/>
    <property type="match status" value="1"/>
</dbReference>
<dbReference type="RefSeq" id="WP_046107089.1">
    <property type="nucleotide sequence ID" value="NZ_JZEX01000043.1"/>
</dbReference>
<dbReference type="STRING" id="443610.VE25_02890"/>
<dbReference type="OrthoDB" id="5171752at2"/>
<dbReference type="PROSITE" id="PS50932">
    <property type="entry name" value="HTH_LACI_2"/>
    <property type="match status" value="1"/>
</dbReference>
<dbReference type="InterPro" id="IPR010982">
    <property type="entry name" value="Lambda_DNA-bd_dom_sf"/>
</dbReference>
<evidence type="ECO:0000313" key="5">
    <source>
        <dbReference type="EMBL" id="KKB13245.1"/>
    </source>
</evidence>
<dbReference type="InterPro" id="IPR028082">
    <property type="entry name" value="Peripla_BP_I"/>
</dbReference>
<dbReference type="Gene3D" id="1.10.260.40">
    <property type="entry name" value="lambda repressor-like DNA-binding domains"/>
    <property type="match status" value="1"/>
</dbReference>
<dbReference type="Gene3D" id="3.40.50.2300">
    <property type="match status" value="2"/>
</dbReference>
<evidence type="ECO:0000256" key="1">
    <source>
        <dbReference type="ARBA" id="ARBA00023015"/>
    </source>
</evidence>
<evidence type="ECO:0000256" key="3">
    <source>
        <dbReference type="ARBA" id="ARBA00023163"/>
    </source>
</evidence>
<gene>
    <name evidence="5" type="ORF">VE25_02890</name>
</gene>
<accession>A0A0F5FXE9</accession>
<dbReference type="AlphaFoldDB" id="A0A0F5FXE9"/>
<sequence length="352" mass="37857">MAKGAVKLADVAKAAGVSQGTASNAFSRPEVVRDEVRERVLATAKELGYTGPDPKGRLLRAGKVNAIGVATAEPLSYFFEDPFARVVMEGITELCDAHGAGISLVSAANDEKLAWNIQSALVDGFILFCVEGGPRLVELTRERQLPFVALELGINDPSISAIGVDNLEGARQAARHLADLGHRRYGVLAMPFFDDRSGPVPFAEVPTAIYSDSRSRVAGYFEVLKERGIDTDSVPIYETKGEERTAREAVDYLLSLPEPPTAILSMSDRLALAAIERLQERGLRVPQDVSVIGFDGIPEAAFCDPALTTMAQPIAEIGRQAVKAILEDDGQVHRVTLPVELVVRASTAPPRE</sequence>
<dbReference type="PATRIC" id="fig|443610.3.peg.3056"/>
<name>A0A0F5FXE9_9HYPH</name>
<dbReference type="PANTHER" id="PTHR30146">
    <property type="entry name" value="LACI-RELATED TRANSCRIPTIONAL REPRESSOR"/>
    <property type="match status" value="1"/>
</dbReference>